<proteinExistence type="predicted"/>
<accession>A0ABQ3W6W8</accession>
<reference evidence="2" key="1">
    <citation type="submission" date="2021-01" db="EMBL/GenBank/DDBJ databases">
        <title>Draft genome sequence of Nasalis larvatus strain YZ03.</title>
        <authorList>
            <person name="Suzuki-Hashido N."/>
            <person name="Tsuchida S."/>
            <person name="Hayakawa T."/>
        </authorList>
    </citation>
    <scope>NUCLEOTIDE SEQUENCE [LARGE SCALE GENOMIC DNA]</scope>
    <source>
        <strain evidence="2">YZ03</strain>
    </source>
</reference>
<protein>
    <recommendedName>
        <fullName evidence="3">Accessory Sec system protein Asp3</fullName>
    </recommendedName>
</protein>
<name>A0ABQ3W6W8_9LACO</name>
<keyword evidence="2" id="KW-1185">Reference proteome</keyword>
<comment type="caution">
    <text evidence="1">The sequence shown here is derived from an EMBL/GenBank/DDBJ whole genome shotgun (WGS) entry which is preliminary data.</text>
</comment>
<dbReference type="Proteomes" id="UP000616547">
    <property type="component" value="Unassembled WGS sequence"/>
</dbReference>
<gene>
    <name evidence="1" type="ORF">lacNasYZ03_07670</name>
</gene>
<sequence>MQSIYWNENCSPFWRGISGKDQQKYRSGFAYTGSTVQATGHAYMYGSKIIRRSRDDIFFYNGGLPAGSVIYKWDMVYSYGAAHAIPSLPLLINGRSYIFRVLAEADQESGFYLRLIAFDREDHMVKLQIIHGQEGIFEFPHEASYYTVELVGAGCHQLVFHRIDVEELTPDTDPEKIDWDRLHEENEHRRRLAAQVVDRYLRREE</sequence>
<dbReference type="NCBIfam" id="TIGR03711">
    <property type="entry name" value="acc_sec_asp3"/>
    <property type="match status" value="1"/>
</dbReference>
<evidence type="ECO:0008006" key="3">
    <source>
        <dbReference type="Google" id="ProtNLM"/>
    </source>
</evidence>
<dbReference type="Pfam" id="PF15432">
    <property type="entry name" value="Sec-ASP3"/>
    <property type="match status" value="1"/>
</dbReference>
<evidence type="ECO:0000313" key="1">
    <source>
        <dbReference type="EMBL" id="GHW01080.1"/>
    </source>
</evidence>
<organism evidence="1 2">
    <name type="scientific">Lactobacillus nasalidis</name>
    <dbReference type="NCBI Taxonomy" id="2797258"/>
    <lineage>
        <taxon>Bacteria</taxon>
        <taxon>Bacillati</taxon>
        <taxon>Bacillota</taxon>
        <taxon>Bacilli</taxon>
        <taxon>Lactobacillales</taxon>
        <taxon>Lactobacillaceae</taxon>
        <taxon>Lactobacillus</taxon>
    </lineage>
</organism>
<dbReference type="RefSeq" id="WP_201331634.1">
    <property type="nucleotide sequence ID" value="NZ_BOCG01000064.1"/>
</dbReference>
<dbReference type="EMBL" id="BOCI01000199">
    <property type="protein sequence ID" value="GHW01080.1"/>
    <property type="molecule type" value="Genomic_DNA"/>
</dbReference>
<dbReference type="InterPro" id="IPR022259">
    <property type="entry name" value="Acessory_Sec_prot_Asp3"/>
</dbReference>
<evidence type="ECO:0000313" key="2">
    <source>
        <dbReference type="Proteomes" id="UP000616547"/>
    </source>
</evidence>